<dbReference type="InterPro" id="IPR006076">
    <property type="entry name" value="FAD-dep_OxRdtase"/>
</dbReference>
<evidence type="ECO:0000313" key="4">
    <source>
        <dbReference type="EMBL" id="MBB2171842.1"/>
    </source>
</evidence>
<gene>
    <name evidence="4" type="ORF">HLH35_06870</name>
</gene>
<dbReference type="Proteomes" id="UP000577891">
    <property type="component" value="Unassembled WGS sequence"/>
</dbReference>
<comment type="similarity">
    <text evidence="1">Belongs to the DadA oxidoreductase family.</text>
</comment>
<reference evidence="4 5" key="1">
    <citation type="submission" date="2020-04" db="EMBL/GenBank/DDBJ databases">
        <title>Description of novel Gluconacetobacter.</title>
        <authorList>
            <person name="Sombolestani A."/>
        </authorList>
    </citation>
    <scope>NUCLEOTIDE SEQUENCE [LARGE SCALE GENOMIC DNA]</scope>
    <source>
        <strain evidence="4 5">LMG 27724</strain>
    </source>
</reference>
<dbReference type="GO" id="GO:0005886">
    <property type="term" value="C:plasma membrane"/>
    <property type="evidence" value="ECO:0007669"/>
    <property type="project" value="TreeGrafter"/>
</dbReference>
<dbReference type="SUPFAM" id="SSF54373">
    <property type="entry name" value="FAD-linked reductases, C-terminal domain"/>
    <property type="match status" value="1"/>
</dbReference>
<dbReference type="Gene3D" id="3.50.50.60">
    <property type="entry name" value="FAD/NAD(P)-binding domain"/>
    <property type="match status" value="2"/>
</dbReference>
<dbReference type="EMBL" id="JABEQE010000004">
    <property type="protein sequence ID" value="MBB2171842.1"/>
    <property type="molecule type" value="Genomic_DNA"/>
</dbReference>
<sequence>MRHARSVTVIGGGVVGLSTAYALIRQGHAVRLVEQLSEVGQGASFANGGQLSYRYVAPLADAGVPRQALAWMMRPGAPVSLRLRADRDQWRWLLSFLAACRAGTNRAHGHRLLDIALLAQRVMTAWRAEGLEEFCWRRPGKMIVHRTAATLAHAARGITQPDAQSVLTPAECVAREPALETLRGALAGGIFTAGEEVADCHLFCRALLARLAASPDFTHVRGVATLEAAPDNRCAVRIDGQAGPQTDLIVVAAGLRTRALLRAVGEDIPLYGLKGYSLTLPVRAGGTPDISVTDYDNRVVYARLGERFRIAAMVDIGADDDDASPRRIAQLRRLAQASFPDAGPYDDAEAWAGFRPATPTGLPVVGHTGRANLLVNAGQGALGFTLAPACATLLALLVGGEAAGAPAP</sequence>
<protein>
    <submittedName>
        <fullName evidence="4">FAD-dependent oxidoreductase</fullName>
    </submittedName>
</protein>
<keyword evidence="5" id="KW-1185">Reference proteome</keyword>
<evidence type="ECO:0000313" key="5">
    <source>
        <dbReference type="Proteomes" id="UP000577891"/>
    </source>
</evidence>
<dbReference type="InterPro" id="IPR036188">
    <property type="entry name" value="FAD/NAD-bd_sf"/>
</dbReference>
<dbReference type="GO" id="GO:0005737">
    <property type="term" value="C:cytoplasm"/>
    <property type="evidence" value="ECO:0007669"/>
    <property type="project" value="TreeGrafter"/>
</dbReference>
<evidence type="ECO:0000259" key="3">
    <source>
        <dbReference type="Pfam" id="PF01266"/>
    </source>
</evidence>
<dbReference type="Pfam" id="PF01266">
    <property type="entry name" value="DAO"/>
    <property type="match status" value="1"/>
</dbReference>
<dbReference type="SUPFAM" id="SSF51971">
    <property type="entry name" value="Nucleotide-binding domain"/>
    <property type="match status" value="1"/>
</dbReference>
<dbReference type="GO" id="GO:0008718">
    <property type="term" value="F:D-amino-acid dehydrogenase activity"/>
    <property type="evidence" value="ECO:0007669"/>
    <property type="project" value="TreeGrafter"/>
</dbReference>
<dbReference type="GO" id="GO:0055130">
    <property type="term" value="P:D-alanine catabolic process"/>
    <property type="evidence" value="ECO:0007669"/>
    <property type="project" value="TreeGrafter"/>
</dbReference>
<name>A0A7W4IZT7_9PROT</name>
<dbReference type="PANTHER" id="PTHR13847:SF280">
    <property type="entry name" value="D-AMINO ACID DEHYDROGENASE"/>
    <property type="match status" value="1"/>
</dbReference>
<evidence type="ECO:0000256" key="1">
    <source>
        <dbReference type="ARBA" id="ARBA00009410"/>
    </source>
</evidence>
<dbReference type="Gene3D" id="3.30.9.10">
    <property type="entry name" value="D-Amino Acid Oxidase, subunit A, domain 2"/>
    <property type="match status" value="1"/>
</dbReference>
<organism evidence="4 5">
    <name type="scientific">Gluconacetobacter asukensis</name>
    <dbReference type="NCBI Taxonomy" id="1017181"/>
    <lineage>
        <taxon>Bacteria</taxon>
        <taxon>Pseudomonadati</taxon>
        <taxon>Pseudomonadota</taxon>
        <taxon>Alphaproteobacteria</taxon>
        <taxon>Acetobacterales</taxon>
        <taxon>Acetobacteraceae</taxon>
        <taxon>Gluconacetobacter</taxon>
    </lineage>
</organism>
<evidence type="ECO:0000256" key="2">
    <source>
        <dbReference type="ARBA" id="ARBA00023002"/>
    </source>
</evidence>
<dbReference type="AlphaFoldDB" id="A0A7W4IZT7"/>
<comment type="caution">
    <text evidence="4">The sequence shown here is derived from an EMBL/GenBank/DDBJ whole genome shotgun (WGS) entry which is preliminary data.</text>
</comment>
<dbReference type="PANTHER" id="PTHR13847">
    <property type="entry name" value="SARCOSINE DEHYDROGENASE-RELATED"/>
    <property type="match status" value="1"/>
</dbReference>
<accession>A0A7W4IZT7</accession>
<keyword evidence="2" id="KW-0560">Oxidoreductase</keyword>
<feature type="domain" description="FAD dependent oxidoreductase" evidence="3">
    <location>
        <begin position="7"/>
        <end position="395"/>
    </location>
</feature>
<dbReference type="RefSeq" id="WP_182978428.1">
    <property type="nucleotide sequence ID" value="NZ_BAABGB010000013.1"/>
</dbReference>
<proteinExistence type="inferred from homology"/>